<accession>A0A937UMI7</accession>
<dbReference type="InterPro" id="IPR050237">
    <property type="entry name" value="ATP-dep_AMP-bd_enzyme"/>
</dbReference>
<reference evidence="4" key="1">
    <citation type="submission" date="2020-12" db="EMBL/GenBank/DDBJ databases">
        <title>Genomic characterization of non-nitrogen-fixing Frankia strains.</title>
        <authorList>
            <person name="Carlos-Shanley C."/>
            <person name="Guerra T."/>
            <person name="Hahn D."/>
        </authorList>
    </citation>
    <scope>NUCLEOTIDE SEQUENCE</scope>
    <source>
        <strain evidence="4">CN6</strain>
    </source>
</reference>
<name>A0A937UMI7_9ACTN</name>
<feature type="region of interest" description="Disordered" evidence="1">
    <location>
        <begin position="388"/>
        <end position="415"/>
    </location>
</feature>
<keyword evidence="5" id="KW-1185">Reference proteome</keyword>
<dbReference type="GO" id="GO:0016878">
    <property type="term" value="F:acid-thiol ligase activity"/>
    <property type="evidence" value="ECO:0007669"/>
    <property type="project" value="UniProtKB-ARBA"/>
</dbReference>
<dbReference type="EMBL" id="JAEACQ010000151">
    <property type="protein sequence ID" value="MBL7626897.1"/>
    <property type="molecule type" value="Genomic_DNA"/>
</dbReference>
<sequence>MIATTVDAATVDAGDSVPLTVPALLRQQAERHGSRVLLACDDDVLTYDAAERRSRALARGLLAVGVGKGTQVGLLYPNGSEFVVGWLAAARVGAVTVPLSTFSTSAELRTLLRGADVGVLLAARSYRDHDYAAALAEAVPELATAMATAPATASDAASGAVSAPPLFAASMPVLRHVFFGATADAREATGAAVVSADGGGAGPAWTVPALLARGREVGEDVAQAAEEAVYASDRLVIVHTSGSTSAPKGVIHTHGALIRHLVNLNEIRRYTADDVLFSNSPFFWIGGFAYALLGTLLAGGRLVCSNAVDAAAALDVLERERPTMVNGYAQSVAALAADPSFARRDLSSIRRGNLYSIMPDDVRPADPQLRHQMLGMTETGSVCLVSEDEGDQPEHRRGSFGRPAPGFEARVVDPDDGRVLGPGEVGELWLRGPFLMEGYYGRERHEVFDADGWYHSGDLFVVDDDGFFYFKGRGGDVIKTGGANVSPVEVEATIRDVTGLTAHVVGIEDAARGQLVAAAVRVPTGHSVDADGLRRQLAERLSAYKVPRRIVLLADHEVPTMSSGKIDVPALKELLRAAG</sequence>
<feature type="domain" description="AMP-binding enzyme C-terminal" evidence="3">
    <location>
        <begin position="502"/>
        <end position="565"/>
    </location>
</feature>
<protein>
    <submittedName>
        <fullName evidence="4">Acyl--CoA ligase</fullName>
    </submittedName>
</protein>
<organism evidence="4 5">
    <name type="scientific">Frankia nepalensis</name>
    <dbReference type="NCBI Taxonomy" id="1836974"/>
    <lineage>
        <taxon>Bacteria</taxon>
        <taxon>Bacillati</taxon>
        <taxon>Actinomycetota</taxon>
        <taxon>Actinomycetes</taxon>
        <taxon>Frankiales</taxon>
        <taxon>Frankiaceae</taxon>
        <taxon>Frankia</taxon>
    </lineage>
</organism>
<dbReference type="InterPro" id="IPR000873">
    <property type="entry name" value="AMP-dep_synth/lig_dom"/>
</dbReference>
<dbReference type="InterPro" id="IPR045851">
    <property type="entry name" value="AMP-bd_C_sf"/>
</dbReference>
<evidence type="ECO:0000256" key="1">
    <source>
        <dbReference type="SAM" id="MobiDB-lite"/>
    </source>
</evidence>
<evidence type="ECO:0000313" key="4">
    <source>
        <dbReference type="EMBL" id="MBL7626897.1"/>
    </source>
</evidence>
<dbReference type="RefSeq" id="WP_203006746.1">
    <property type="nucleotide sequence ID" value="NZ_JADWYU010000106.1"/>
</dbReference>
<keyword evidence="4" id="KW-0436">Ligase</keyword>
<evidence type="ECO:0000313" key="5">
    <source>
        <dbReference type="Proteomes" id="UP000604475"/>
    </source>
</evidence>
<dbReference type="InterPro" id="IPR042099">
    <property type="entry name" value="ANL_N_sf"/>
</dbReference>
<dbReference type="AlphaFoldDB" id="A0A937UMI7"/>
<dbReference type="SUPFAM" id="SSF56801">
    <property type="entry name" value="Acetyl-CoA synthetase-like"/>
    <property type="match status" value="1"/>
</dbReference>
<dbReference type="Pfam" id="PF00501">
    <property type="entry name" value="AMP-binding"/>
    <property type="match status" value="1"/>
</dbReference>
<dbReference type="InterPro" id="IPR025110">
    <property type="entry name" value="AMP-bd_C"/>
</dbReference>
<dbReference type="Gene3D" id="3.40.50.980">
    <property type="match status" value="1"/>
</dbReference>
<comment type="caution">
    <text evidence="4">The sequence shown here is derived from an EMBL/GenBank/DDBJ whole genome shotgun (WGS) entry which is preliminary data.</text>
</comment>
<evidence type="ECO:0000259" key="2">
    <source>
        <dbReference type="Pfam" id="PF00501"/>
    </source>
</evidence>
<dbReference type="Proteomes" id="UP000604475">
    <property type="component" value="Unassembled WGS sequence"/>
</dbReference>
<gene>
    <name evidence="4" type="ORF">I7412_06885</name>
</gene>
<dbReference type="InterPro" id="IPR020845">
    <property type="entry name" value="AMP-binding_CS"/>
</dbReference>
<dbReference type="PANTHER" id="PTHR43767:SF1">
    <property type="entry name" value="NONRIBOSOMAL PEPTIDE SYNTHASE PES1 (EUROFUNG)-RELATED"/>
    <property type="match status" value="1"/>
</dbReference>
<dbReference type="PROSITE" id="PS00455">
    <property type="entry name" value="AMP_BINDING"/>
    <property type="match status" value="1"/>
</dbReference>
<proteinExistence type="predicted"/>
<dbReference type="CDD" id="cd04433">
    <property type="entry name" value="AFD_class_I"/>
    <property type="match status" value="1"/>
</dbReference>
<dbReference type="Pfam" id="PF13193">
    <property type="entry name" value="AMP-binding_C"/>
    <property type="match status" value="1"/>
</dbReference>
<dbReference type="Gene3D" id="3.40.50.12780">
    <property type="entry name" value="N-terminal domain of ligase-like"/>
    <property type="match status" value="1"/>
</dbReference>
<evidence type="ECO:0000259" key="3">
    <source>
        <dbReference type="Pfam" id="PF13193"/>
    </source>
</evidence>
<dbReference type="PANTHER" id="PTHR43767">
    <property type="entry name" value="LONG-CHAIN-FATTY-ACID--COA LIGASE"/>
    <property type="match status" value="1"/>
</dbReference>
<dbReference type="Gene3D" id="3.30.300.30">
    <property type="match status" value="1"/>
</dbReference>
<feature type="domain" description="AMP-dependent synthetase/ligase" evidence="2">
    <location>
        <begin position="25"/>
        <end position="440"/>
    </location>
</feature>